<organism evidence="3 6">
    <name type="scientific">Kosakonia radicincitans</name>
    <dbReference type="NCBI Taxonomy" id="283686"/>
    <lineage>
        <taxon>Bacteria</taxon>
        <taxon>Pseudomonadati</taxon>
        <taxon>Pseudomonadota</taxon>
        <taxon>Gammaproteobacteria</taxon>
        <taxon>Enterobacterales</taxon>
        <taxon>Enterobacteriaceae</taxon>
        <taxon>Kosakonia</taxon>
    </lineage>
</organism>
<comment type="similarity">
    <text evidence="1">Belongs to the RHS family.</text>
</comment>
<evidence type="ECO:0000313" key="4">
    <source>
        <dbReference type="EMBL" id="SFT95499.1"/>
    </source>
</evidence>
<evidence type="ECO:0000256" key="1">
    <source>
        <dbReference type="ARBA" id="ARBA00009455"/>
    </source>
</evidence>
<evidence type="ECO:0000259" key="2">
    <source>
        <dbReference type="Pfam" id="PF03527"/>
    </source>
</evidence>
<dbReference type="PANTHER" id="PTHR32305">
    <property type="match status" value="1"/>
</dbReference>
<evidence type="ECO:0000313" key="5">
    <source>
        <dbReference type="Proteomes" id="UP000198760"/>
    </source>
</evidence>
<protein>
    <submittedName>
        <fullName evidence="3">RHS repeat-associated core domain-containing protein</fullName>
    </submittedName>
</protein>
<sequence>MAIVWDGLRLLQEIHDDVPLTYVYSDQDSYDPLARIDGISDPEIYWFRNQPNGLPERLTDAEGELRWEAQNSAWGKLLRETPLQTPEYAQNLRMQGQYLDRETGLHYNLFRYYDPDCGRFAQQDPIGLAGGINLHQ</sequence>
<dbReference type="AlphaFoldDB" id="A0AAX2ERB6"/>
<dbReference type="PANTHER" id="PTHR32305:SF15">
    <property type="entry name" value="PROTEIN RHSA-RELATED"/>
    <property type="match status" value="1"/>
</dbReference>
<name>A0AAX2ERB6_9ENTR</name>
<dbReference type="InterPro" id="IPR001826">
    <property type="entry name" value="RHS"/>
</dbReference>
<gene>
    <name evidence="4" type="ORF">SAMN03159428_03026</name>
    <name evidence="3" type="ORF">SAMN03159514_02045</name>
</gene>
<dbReference type="InterPro" id="IPR022385">
    <property type="entry name" value="Rhs_assc_core"/>
</dbReference>
<dbReference type="Gene3D" id="2.180.10.10">
    <property type="entry name" value="RHS repeat-associated core"/>
    <property type="match status" value="1"/>
</dbReference>
<dbReference type="NCBIfam" id="TIGR03696">
    <property type="entry name" value="Rhs_assc_core"/>
    <property type="match status" value="1"/>
</dbReference>
<dbReference type="KEGG" id="krd:A3780_13220"/>
<dbReference type="EMBL" id="FPAV01000007">
    <property type="protein sequence ID" value="SFT95499.1"/>
    <property type="molecule type" value="Genomic_DNA"/>
</dbReference>
<dbReference type="EMBL" id="FOYJ01000004">
    <property type="protein sequence ID" value="SFR10488.1"/>
    <property type="molecule type" value="Genomic_DNA"/>
</dbReference>
<dbReference type="Pfam" id="PF03527">
    <property type="entry name" value="RHS"/>
    <property type="match status" value="1"/>
</dbReference>
<evidence type="ECO:0000313" key="3">
    <source>
        <dbReference type="EMBL" id="SFR10488.1"/>
    </source>
</evidence>
<dbReference type="Proteomes" id="UP000198760">
    <property type="component" value="Unassembled WGS sequence"/>
</dbReference>
<evidence type="ECO:0000313" key="6">
    <source>
        <dbReference type="Proteomes" id="UP000199173"/>
    </source>
</evidence>
<comment type="caution">
    <text evidence="3">The sequence shown here is derived from an EMBL/GenBank/DDBJ whole genome shotgun (WGS) entry which is preliminary data.</text>
</comment>
<keyword evidence="5" id="KW-1185">Reference proteome</keyword>
<proteinExistence type="inferred from homology"/>
<reference evidence="5 6" key="1">
    <citation type="submission" date="2016-10" db="EMBL/GenBank/DDBJ databases">
        <authorList>
            <person name="Varghese N."/>
            <person name="Submissions S."/>
        </authorList>
    </citation>
    <scope>NUCLEOTIDE SEQUENCE [LARGE SCALE GENOMIC DNA]</scope>
    <source>
        <strain evidence="4 5">NFIX06</strain>
        <strain evidence="3 6">NFIX08</strain>
    </source>
</reference>
<accession>A0AAX2ERB6</accession>
<dbReference type="Proteomes" id="UP000199173">
    <property type="component" value="Unassembled WGS sequence"/>
</dbReference>
<dbReference type="InterPro" id="IPR050708">
    <property type="entry name" value="T6SS_VgrG/RHS"/>
</dbReference>
<feature type="domain" description="RHS protein conserved region" evidence="2">
    <location>
        <begin position="44"/>
        <end position="80"/>
    </location>
</feature>